<accession>A0A448YG39</accession>
<evidence type="ECO:0000259" key="11">
    <source>
        <dbReference type="SMART" id="SM00968"/>
    </source>
</evidence>
<dbReference type="InterPro" id="IPR010935">
    <property type="entry name" value="SMC_hinge"/>
</dbReference>
<dbReference type="FunFam" id="3.40.50.300:FF:000424">
    <property type="entry name" value="Structural maintenance of chromosomes 3"/>
    <property type="match status" value="1"/>
</dbReference>
<evidence type="ECO:0000313" key="13">
    <source>
        <dbReference type="Proteomes" id="UP000290900"/>
    </source>
</evidence>
<feature type="compositionally biased region" description="Acidic residues" evidence="10">
    <location>
        <begin position="1064"/>
        <end position="1075"/>
    </location>
</feature>
<dbReference type="CDD" id="cd03272">
    <property type="entry name" value="ABC_SMC3_euk"/>
    <property type="match status" value="1"/>
</dbReference>
<evidence type="ECO:0000256" key="8">
    <source>
        <dbReference type="PIRNR" id="PIRNR005719"/>
    </source>
</evidence>
<feature type="coiled-coil region" evidence="9">
    <location>
        <begin position="164"/>
        <end position="191"/>
    </location>
</feature>
<dbReference type="GO" id="GO:0005634">
    <property type="term" value="C:nucleus"/>
    <property type="evidence" value="ECO:0007669"/>
    <property type="project" value="UniProtKB-SubCell"/>
</dbReference>
<dbReference type="FunFam" id="3.40.50.300:FF:000370">
    <property type="entry name" value="Structural maintenance of chromosomes 3"/>
    <property type="match status" value="1"/>
</dbReference>
<dbReference type="GO" id="GO:0007059">
    <property type="term" value="P:chromosome segregation"/>
    <property type="evidence" value="ECO:0007669"/>
    <property type="project" value="UniProtKB-ARBA"/>
</dbReference>
<comment type="subcellular location">
    <subcellularLocation>
        <location evidence="1 8">Nucleus</location>
    </subcellularLocation>
</comment>
<dbReference type="Gene3D" id="3.40.50.300">
    <property type="entry name" value="P-loop containing nucleotide triphosphate hydrolases"/>
    <property type="match status" value="2"/>
</dbReference>
<dbReference type="SUPFAM" id="SSF52540">
    <property type="entry name" value="P-loop containing nucleoside triphosphate hydrolases"/>
    <property type="match status" value="1"/>
</dbReference>
<evidence type="ECO:0000256" key="3">
    <source>
        <dbReference type="ARBA" id="ARBA00022618"/>
    </source>
</evidence>
<evidence type="ECO:0000256" key="5">
    <source>
        <dbReference type="ARBA" id="ARBA00023054"/>
    </source>
</evidence>
<sequence length="1208" mass="136907">MYIKRITIQGFKSFKNECVIDSFSPHHNVVVGRNGSGKSNFFAAIRFVLSDAYTSMNREERQSLLYEGSGTVMSAYVEILFDNKDHRLPIDKDEVAIRRTIGMKKDDYSLNSRSASKSDIMNLLESAGFSRSNPYYIVPQGRVTAITNSKDEEKLELLKEVAGANVFETKLKDSNREMNSANKKQEQIDEMLNYIDTRLSDLSMEKESLRGFEKYNDKKKVLEFNLLDREMKSLTQQIDLIENEYSDSLEESNTVVQELNKREKSIRRLQSNLAELRSNLKLVRIDKQENGTEIEDILVKIGETKARIKTLELEEASASGEAALRLEETRQSIEEKEAELEELRPRRQSLEENEEKLKDQLKKSQLDQRSLLSKRGRNDQFSSKTARDEWLTREIGGLTESLKSKREELKSLKISQDEALAKIEVKRTEKDKASDFKDLETEISKAEKDLFDMKLNCSSLIDERKQLWREESKLNTIIESYKDEKSKAREDLSETMDSSISKGLDAVQNISDRLGLSGVYGSLGELIDVSDKYKTAVEVVGGNSLFYVVVNNDQTASLIMEQLIAEKAGRVTFMPLNRLHVKNVQYPNGNDSVPLIKKIAYEEYLEPAVRQIFGNTVVSISLEKGAEIAKSHNLNSVTLDGDRCSNNGVLSGGFREHTKSRVDCLKSINKWNSEASLVKEKLLIVKEQIEAKDSEITQINEVINEKKRDLEVLVERKESKEASISMAENELATAEQELGTYDSRVGSFNIAISLMEKQVNEYTSELHSEFNSSSLSPEEEILLDKLKTAIPELQNEYTDCSNELDTLDLRYSALKSELNEKLHPLENRLAKVASRSVGRNSSTNFKLEDLKRQIQVYERTQDQLKEAGNSLAETLDSLDAQIIDVEDEVKKSDEAQKALIRRLGNYSKNSEKSLSKKLSLRNRRDDINKKIKDLGLLPDNAFTEYTGSSSADILKELNVANDQLKQYGHVNKKALEQYLSFNKQRDSLVARRKELDKAKDSIEELVSVLQRRKNDAIIQTFKEVSSNFTRIFEKLVPAGTGRLIIQKRSEKAVESLTQLQPNDSDGEMQDLDDDDSAHTQTSSYVGVSIGVSFGSKNDEQLRIEQLSGGQKSLCALALILAIQSCDPAPFYLFDEIDANLDAQYRTSVANLIHELSRDAQFICTTFRPEMLNVSDAFFGVTFSNKVSTVTEIDKEEALNFVEAMQANS</sequence>
<dbReference type="InterPro" id="IPR027417">
    <property type="entry name" value="P-loop_NTPase"/>
</dbReference>
<evidence type="ECO:0000256" key="2">
    <source>
        <dbReference type="ARBA" id="ARBA00005917"/>
    </source>
</evidence>
<keyword evidence="7" id="KW-0131">Cell cycle</keyword>
<gene>
    <name evidence="12" type="ORF">BRENAR_LOCUS618</name>
</gene>
<dbReference type="GO" id="GO:0016887">
    <property type="term" value="F:ATP hydrolysis activity"/>
    <property type="evidence" value="ECO:0007669"/>
    <property type="project" value="InterPro"/>
</dbReference>
<keyword evidence="5 9" id="KW-0175">Coiled coil</keyword>
<feature type="region of interest" description="Disordered" evidence="10">
    <location>
        <begin position="1057"/>
        <end position="1077"/>
    </location>
</feature>
<keyword evidence="13" id="KW-1185">Reference proteome</keyword>
<dbReference type="SUPFAM" id="SSF75553">
    <property type="entry name" value="Smc hinge domain"/>
    <property type="match status" value="1"/>
</dbReference>
<dbReference type="GO" id="GO:0005694">
    <property type="term" value="C:chromosome"/>
    <property type="evidence" value="ECO:0007669"/>
    <property type="project" value="InterPro"/>
</dbReference>
<dbReference type="GO" id="GO:0051276">
    <property type="term" value="P:chromosome organization"/>
    <property type="evidence" value="ECO:0007669"/>
    <property type="project" value="InterPro"/>
</dbReference>
<feature type="domain" description="SMC hinge" evidence="11">
    <location>
        <begin position="517"/>
        <end position="629"/>
    </location>
</feature>
<comment type="similarity">
    <text evidence="2">Belongs to the SMC family. SMC3 subfamily.</text>
</comment>
<name>A0A448YG39_BRENA</name>
<dbReference type="InParanoid" id="A0A448YG39"/>
<evidence type="ECO:0000256" key="6">
    <source>
        <dbReference type="ARBA" id="ARBA00023242"/>
    </source>
</evidence>
<keyword evidence="4" id="KW-0498">Mitosis</keyword>
<dbReference type="GO" id="GO:0005524">
    <property type="term" value="F:ATP binding"/>
    <property type="evidence" value="ECO:0007669"/>
    <property type="project" value="InterPro"/>
</dbReference>
<keyword evidence="3" id="KW-0132">Cell division</keyword>
<feature type="region of interest" description="Disordered" evidence="10">
    <location>
        <begin position="336"/>
        <end position="363"/>
    </location>
</feature>
<evidence type="ECO:0000256" key="4">
    <source>
        <dbReference type="ARBA" id="ARBA00022776"/>
    </source>
</evidence>
<dbReference type="EMBL" id="CAACVR010000001">
    <property type="protein sequence ID" value="VEU19882.1"/>
    <property type="molecule type" value="Genomic_DNA"/>
</dbReference>
<evidence type="ECO:0000256" key="10">
    <source>
        <dbReference type="SAM" id="MobiDB-lite"/>
    </source>
</evidence>
<keyword evidence="6 8" id="KW-0539">Nucleus</keyword>
<dbReference type="Gene3D" id="3.30.70.1620">
    <property type="match status" value="1"/>
</dbReference>
<feature type="coiled-coil region" evidence="9">
    <location>
        <begin position="402"/>
        <end position="498"/>
    </location>
</feature>
<dbReference type="InterPro" id="IPR036277">
    <property type="entry name" value="SMC_hinge_sf"/>
</dbReference>
<dbReference type="Gene3D" id="1.20.1060.20">
    <property type="match status" value="1"/>
</dbReference>
<dbReference type="Pfam" id="PF06470">
    <property type="entry name" value="SMC_hinge"/>
    <property type="match status" value="1"/>
</dbReference>
<dbReference type="PANTHER" id="PTHR43977">
    <property type="entry name" value="STRUCTURAL MAINTENANCE OF CHROMOSOMES PROTEIN 3"/>
    <property type="match status" value="1"/>
</dbReference>
<dbReference type="Pfam" id="PF02463">
    <property type="entry name" value="SMC_N"/>
    <property type="match status" value="1"/>
</dbReference>
<proteinExistence type="inferred from homology"/>
<reference evidence="12 13" key="1">
    <citation type="submission" date="2018-12" db="EMBL/GenBank/DDBJ databases">
        <authorList>
            <person name="Tiukova I."/>
            <person name="Dainat J."/>
        </authorList>
    </citation>
    <scope>NUCLEOTIDE SEQUENCE [LARGE SCALE GENOMIC DNA]</scope>
</reference>
<organism evidence="12 13">
    <name type="scientific">Brettanomyces naardenensis</name>
    <name type="common">Yeast</name>
    <dbReference type="NCBI Taxonomy" id="13370"/>
    <lineage>
        <taxon>Eukaryota</taxon>
        <taxon>Fungi</taxon>
        <taxon>Dikarya</taxon>
        <taxon>Ascomycota</taxon>
        <taxon>Saccharomycotina</taxon>
        <taxon>Pichiomycetes</taxon>
        <taxon>Pichiales</taxon>
        <taxon>Pichiaceae</taxon>
        <taxon>Brettanomyces</taxon>
    </lineage>
</organism>
<dbReference type="AlphaFoldDB" id="A0A448YG39"/>
<dbReference type="FunCoup" id="A0A448YG39">
    <property type="interactions" value="1260"/>
</dbReference>
<protein>
    <recommendedName>
        <fullName evidence="8">Structural maintenance of chromosomes protein</fullName>
    </recommendedName>
</protein>
<evidence type="ECO:0000256" key="1">
    <source>
        <dbReference type="ARBA" id="ARBA00004123"/>
    </source>
</evidence>
<dbReference type="STRING" id="13370.A0A448YG39"/>
<dbReference type="GO" id="GO:0051301">
    <property type="term" value="P:cell division"/>
    <property type="evidence" value="ECO:0007669"/>
    <property type="project" value="UniProtKB-KW"/>
</dbReference>
<dbReference type="InterPro" id="IPR024704">
    <property type="entry name" value="SMC"/>
</dbReference>
<evidence type="ECO:0000313" key="12">
    <source>
        <dbReference type="EMBL" id="VEU19882.1"/>
    </source>
</evidence>
<feature type="coiled-coil region" evidence="9">
    <location>
        <begin position="696"/>
        <end position="744"/>
    </location>
</feature>
<evidence type="ECO:0000256" key="7">
    <source>
        <dbReference type="ARBA" id="ARBA00023306"/>
    </source>
</evidence>
<evidence type="ECO:0000256" key="9">
    <source>
        <dbReference type="SAM" id="Coils"/>
    </source>
</evidence>
<dbReference type="SMART" id="SM00968">
    <property type="entry name" value="SMC_hinge"/>
    <property type="match status" value="1"/>
</dbReference>
<dbReference type="Proteomes" id="UP000290900">
    <property type="component" value="Unassembled WGS sequence"/>
</dbReference>
<dbReference type="PIRSF" id="PIRSF005719">
    <property type="entry name" value="SMC"/>
    <property type="match status" value="1"/>
</dbReference>
<dbReference type="OrthoDB" id="431497at2759"/>
<feature type="coiled-coil region" evidence="9">
    <location>
        <begin position="847"/>
        <end position="895"/>
    </location>
</feature>
<dbReference type="Gene3D" id="1.10.287.1490">
    <property type="match status" value="1"/>
</dbReference>
<dbReference type="InterPro" id="IPR041741">
    <property type="entry name" value="SMC3_ABC_euk"/>
</dbReference>
<dbReference type="InterPro" id="IPR003395">
    <property type="entry name" value="RecF/RecN/SMC_N"/>
</dbReference>